<dbReference type="EMBL" id="CAAALY010034772">
    <property type="protein sequence ID" value="VEL17908.1"/>
    <property type="molecule type" value="Genomic_DNA"/>
</dbReference>
<name>A0A3S5BTN6_9PLAT</name>
<proteinExistence type="predicted"/>
<sequence length="95" mass="10688">MTRGDQTGFRSNLEHQAVDEEKEENDLFLDTHGLEMTHALAKPAPTMMKSSVCGMVHLDRQNEAMTGWLYSPQQSTTGRRGSLSVRECFEIISKS</sequence>
<protein>
    <submittedName>
        <fullName evidence="2">Uncharacterized protein</fullName>
    </submittedName>
</protein>
<dbReference type="AlphaFoldDB" id="A0A3S5BTN6"/>
<comment type="caution">
    <text evidence="2">The sequence shown here is derived from an EMBL/GenBank/DDBJ whole genome shotgun (WGS) entry which is preliminary data.</text>
</comment>
<reference evidence="2" key="1">
    <citation type="submission" date="2018-11" db="EMBL/GenBank/DDBJ databases">
        <authorList>
            <consortium name="Pathogen Informatics"/>
        </authorList>
    </citation>
    <scope>NUCLEOTIDE SEQUENCE</scope>
</reference>
<keyword evidence="3" id="KW-1185">Reference proteome</keyword>
<gene>
    <name evidence="2" type="ORF">PXEA_LOCUS11348</name>
</gene>
<dbReference type="Proteomes" id="UP000784294">
    <property type="component" value="Unassembled WGS sequence"/>
</dbReference>
<feature type="region of interest" description="Disordered" evidence="1">
    <location>
        <begin position="1"/>
        <end position="26"/>
    </location>
</feature>
<evidence type="ECO:0000313" key="2">
    <source>
        <dbReference type="EMBL" id="VEL17908.1"/>
    </source>
</evidence>
<organism evidence="2 3">
    <name type="scientific">Protopolystoma xenopodis</name>
    <dbReference type="NCBI Taxonomy" id="117903"/>
    <lineage>
        <taxon>Eukaryota</taxon>
        <taxon>Metazoa</taxon>
        <taxon>Spiralia</taxon>
        <taxon>Lophotrochozoa</taxon>
        <taxon>Platyhelminthes</taxon>
        <taxon>Monogenea</taxon>
        <taxon>Polyopisthocotylea</taxon>
        <taxon>Polystomatidea</taxon>
        <taxon>Polystomatidae</taxon>
        <taxon>Protopolystoma</taxon>
    </lineage>
</organism>
<feature type="compositionally biased region" description="Polar residues" evidence="1">
    <location>
        <begin position="1"/>
        <end position="10"/>
    </location>
</feature>
<accession>A0A3S5BTN6</accession>
<evidence type="ECO:0000256" key="1">
    <source>
        <dbReference type="SAM" id="MobiDB-lite"/>
    </source>
</evidence>
<evidence type="ECO:0000313" key="3">
    <source>
        <dbReference type="Proteomes" id="UP000784294"/>
    </source>
</evidence>